<sequence length="275" mass="30454">ARQVGTFKAINLPSIKPSSKSANISFADNVITYNETNPDGAAVTFPTLNRDVVTSTPTQIITAATNTGQFITKEIQVDEQVRQNKGLNNLKITPGVRYNLKIRFGPCKEDIKPVNYSIENGREASFSIPATDDGLIFDVFTLDNSFTLRINNIPITTQELQFEYGSRNAPPLNIRFADGQIWGIGNIQPIYQMRGNANNPIVRVVVSKEGKVSLYGSKTSGGPLYPLALFNNNTFNNIRWNSSGQDNIARLSQHVLGVTYMSGWVRGRRIVQCRP</sequence>
<organism evidence="1 2">
    <name type="scientific">Elizabethkingia argenteiflava</name>
    <dbReference type="NCBI Taxonomy" id="2681556"/>
    <lineage>
        <taxon>Bacteria</taxon>
        <taxon>Pseudomonadati</taxon>
        <taxon>Bacteroidota</taxon>
        <taxon>Flavobacteriia</taxon>
        <taxon>Flavobacteriales</taxon>
        <taxon>Weeksellaceae</taxon>
        <taxon>Elizabethkingia</taxon>
    </lineage>
</organism>
<reference evidence="1 2" key="1">
    <citation type="submission" date="2019-11" db="EMBL/GenBank/DDBJ databases">
        <title>Characterization of Elizabethkingia argenteiflava sp. nov., isolated from inner surface of Soybean Pods.</title>
        <authorList>
            <person name="Mo S."/>
        </authorList>
    </citation>
    <scope>NUCLEOTIDE SEQUENCE [LARGE SCALE GENOMIC DNA]</scope>
    <source>
        <strain evidence="1 2">YB22</strain>
    </source>
</reference>
<comment type="caution">
    <text evidence="1">The sequence shown here is derived from an EMBL/GenBank/DDBJ whole genome shotgun (WGS) entry which is preliminary data.</text>
</comment>
<protein>
    <submittedName>
        <fullName evidence="1">Uncharacterized protein</fullName>
    </submittedName>
</protein>
<dbReference type="EMBL" id="JAAABJ010000418">
    <property type="protein sequence ID" value="NAW50734.1"/>
    <property type="molecule type" value="Genomic_DNA"/>
</dbReference>
<gene>
    <name evidence="1" type="ORF">GNY06_04830</name>
</gene>
<evidence type="ECO:0000313" key="1">
    <source>
        <dbReference type="EMBL" id="NAW50734.1"/>
    </source>
</evidence>
<proteinExistence type="predicted"/>
<keyword evidence="2" id="KW-1185">Reference proteome</keyword>
<evidence type="ECO:0000313" key="2">
    <source>
        <dbReference type="Proteomes" id="UP000553459"/>
    </source>
</evidence>
<name>A0A845PSC3_9FLAO</name>
<dbReference type="Proteomes" id="UP000553459">
    <property type="component" value="Unassembled WGS sequence"/>
</dbReference>
<dbReference type="AlphaFoldDB" id="A0A845PSC3"/>
<accession>A0A845PSC3</accession>
<feature type="non-terminal residue" evidence="1">
    <location>
        <position position="1"/>
    </location>
</feature>